<dbReference type="RefSeq" id="WP_150876417.1">
    <property type="nucleotide sequence ID" value="NZ_VTWS01000002.1"/>
</dbReference>
<dbReference type="InterPro" id="IPR052173">
    <property type="entry name" value="Beta-lactam_resp_regulator"/>
</dbReference>
<protein>
    <submittedName>
        <fullName evidence="3">M56 family metallopeptidase</fullName>
    </submittedName>
</protein>
<keyword evidence="1" id="KW-1133">Transmembrane helix</keyword>
<dbReference type="Proteomes" id="UP000326344">
    <property type="component" value="Unassembled WGS sequence"/>
</dbReference>
<dbReference type="InterPro" id="IPR008756">
    <property type="entry name" value="Peptidase_M56"/>
</dbReference>
<feature type="transmembrane region" description="Helical" evidence="1">
    <location>
        <begin position="33"/>
        <end position="52"/>
    </location>
</feature>
<keyword evidence="1" id="KW-0812">Transmembrane</keyword>
<feature type="transmembrane region" description="Helical" evidence="1">
    <location>
        <begin position="90"/>
        <end position="110"/>
    </location>
</feature>
<gene>
    <name evidence="3" type="ORF">F0P93_11185</name>
</gene>
<dbReference type="Pfam" id="PF05569">
    <property type="entry name" value="Peptidase_M56"/>
    <property type="match status" value="1"/>
</dbReference>
<keyword evidence="1" id="KW-0472">Membrane</keyword>
<evidence type="ECO:0000256" key="1">
    <source>
        <dbReference type="SAM" id="Phobius"/>
    </source>
</evidence>
<comment type="caution">
    <text evidence="3">The sequence shown here is derived from an EMBL/GenBank/DDBJ whole genome shotgun (WGS) entry which is preliminary data.</text>
</comment>
<name>A0A5N1JMC3_9BACT</name>
<feature type="transmembrane region" description="Helical" evidence="1">
    <location>
        <begin position="6"/>
        <end position="26"/>
    </location>
</feature>
<evidence type="ECO:0000313" key="4">
    <source>
        <dbReference type="Proteomes" id="UP000326344"/>
    </source>
</evidence>
<proteinExistence type="predicted"/>
<reference evidence="3 4" key="1">
    <citation type="submission" date="2019-09" db="EMBL/GenBank/DDBJ databases">
        <title>Genome Sequence of Larkinella sp MA1.</title>
        <authorList>
            <person name="Srinivasan S."/>
        </authorList>
    </citation>
    <scope>NUCLEOTIDE SEQUENCE [LARGE SCALE GENOMIC DNA]</scope>
    <source>
        <strain evidence="3 4">MA1</strain>
    </source>
</reference>
<evidence type="ECO:0000313" key="3">
    <source>
        <dbReference type="EMBL" id="KAA9355133.1"/>
    </source>
</evidence>
<dbReference type="EMBL" id="VTWS01000002">
    <property type="protein sequence ID" value="KAA9355133.1"/>
    <property type="molecule type" value="Genomic_DNA"/>
</dbReference>
<keyword evidence="4" id="KW-1185">Reference proteome</keyword>
<dbReference type="PANTHER" id="PTHR34978:SF3">
    <property type="entry name" value="SLR0241 PROTEIN"/>
    <property type="match status" value="1"/>
</dbReference>
<accession>A0A5N1JMC3</accession>
<feature type="transmembrane region" description="Helical" evidence="1">
    <location>
        <begin position="263"/>
        <end position="280"/>
    </location>
</feature>
<sequence>MPLVLIYLLQANTALLLFFLAYYLVLRRLTFYGLNRLSLLFGMVFSVIYPVIDFPDLSSSKPVLVSSIQRMVSWTVLETIPQQTADGSQWTWLVVVFWSGVGVMAVRLAVQLLSLHRIHRSAQPTTYKGFRFRAVHENFNPFSFGQTIYLNPSRHSEEELAPILQHERVHVREWHTLDVLLAELSTIFFWFNPVSWLLKRAVKENLEFSVDRQMLQTGFDARNYQYMLVRIGGLRATLATNFTELTIKKRIGMMNRKPSSRRLMASYSLLLMILVTLSLPKIPGASVNRERGITTDAGNFSIDPKNAFAVIDTPNGTLNLIRNIQLKHRKAGSEPPTELILFSKNSEGRGMDVYVKIKDDQIEQIKILALASPHFSANNFSKKPLASLK</sequence>
<dbReference type="AlphaFoldDB" id="A0A5N1JMC3"/>
<organism evidence="3 4">
    <name type="scientific">Larkinella humicola</name>
    <dbReference type="NCBI Taxonomy" id="2607654"/>
    <lineage>
        <taxon>Bacteria</taxon>
        <taxon>Pseudomonadati</taxon>
        <taxon>Bacteroidota</taxon>
        <taxon>Cytophagia</taxon>
        <taxon>Cytophagales</taxon>
        <taxon>Spirosomataceae</taxon>
        <taxon>Larkinella</taxon>
    </lineage>
</organism>
<feature type="domain" description="Peptidase M56" evidence="2">
    <location>
        <begin position="141"/>
        <end position="235"/>
    </location>
</feature>
<dbReference type="CDD" id="cd07341">
    <property type="entry name" value="M56_BlaR1_MecR1_like"/>
    <property type="match status" value="1"/>
</dbReference>
<evidence type="ECO:0000259" key="2">
    <source>
        <dbReference type="Pfam" id="PF05569"/>
    </source>
</evidence>
<dbReference type="PANTHER" id="PTHR34978">
    <property type="entry name" value="POSSIBLE SENSOR-TRANSDUCER PROTEIN BLAR"/>
    <property type="match status" value="1"/>
</dbReference>